<dbReference type="PROSITE" id="PS50082">
    <property type="entry name" value="WD_REPEATS_2"/>
    <property type="match status" value="6"/>
</dbReference>
<feature type="repeat" description="WD" evidence="3">
    <location>
        <begin position="461"/>
        <end position="493"/>
    </location>
</feature>
<sequence length="837" mass="85316">MSGPGSGPGPGPAPGPGPGGRPEGGAGAWDAPDEAHRLIAKALADLVAEDPAVPPHPYLSRHLAAHAARGEVLDDDHVPPALLPWETSRNVRALLRRTGPGNQREWLKAWARIEPFVRDADPESRLTSLHLAHHTATRPRTPFTAPAAAPTAAAGGAPAAGSRVTPLWSDWTAPDNVLAVCGAPVESLTHLTSSPGRTLLVSGDREGTIRRWETHGGTFGAPLRAHGGAVQHLLPLGGELLVSGGADGAVRVWNAVRGQLLTEAAHRPRTWVSGLTLFAPPPPHPPLCLLVAHSDGRLMALDTVAFRPVDLSLPELDEAPAIVVGVGGATGADSADSADSAMRGDMCLVVAQGQGVGRWRPGEDAVTRIAEHRDEVRAAVALSPDAGGDGRFATCDESGAIRFWDAASGRETAAADPSPGVPVTALAALRVDGRPAVVSAGVDHTLRLWDAGTGRPIGAPFEGHTASPVALTALPDEARHLVSAGMDGTLRRWRAAGHGSRPARPARRPVTAAALPGPEVPAGPGLPVAVADADTAGVWNAETGRSLALPADGTTVTAFAWTTVGGEPLLLSAHSDAGLRLWSIGGDGAVAHRGELVRHSLPVRAMVAFRERGPTGRELLATGGADGSVCLWDLVERRLLSASDRHMLSVRGLTVLDTGAREGDGGGGGPFVVSAGADGTLRLWDTAGDSADLLARPPVHCGQRGVHAVAAVATGDGGAPLVASGGEDGTVRLWDSATLSPVGAPLDAADGPVTALASFRTPSGHPCLAAAGPGGTVHLWDVPGRTRLLRLVTGAPLNTLAVREPNAPGPGAGGGSPVLLVAGKAGVCVFGLDLERR</sequence>
<dbReference type="STRING" id="1901.BB341_13260"/>
<feature type="repeat" description="WD" evidence="3">
    <location>
        <begin position="437"/>
        <end position="459"/>
    </location>
</feature>
<reference evidence="5 6" key="1">
    <citation type="journal article" date="2010" name="Genome Biol. Evol.">
        <title>The sequence of a 1.8-mb bacterial linear plasmid reveals a rich evolutionary reservoir of secondary metabolic pathways.</title>
        <authorList>
            <person name="Medema M.H."/>
            <person name="Trefzer A."/>
            <person name="Kovalchuk A."/>
            <person name="van den Berg M."/>
            <person name="Mueller U."/>
            <person name="Heijne W."/>
            <person name="Wu L."/>
            <person name="Alam M.T."/>
            <person name="Ronning C.M."/>
            <person name="Nierman W.C."/>
            <person name="Bovenberg R.A.L."/>
            <person name="Breitling R."/>
            <person name="Takano E."/>
        </authorList>
    </citation>
    <scope>NUCLEOTIDE SEQUENCE [LARGE SCALE GENOMIC DNA]</scope>
    <source>
        <strain evidence="6">ATCC 27064 / DSM 738 / JCM 4710 / NBRC 13307 / NCIMB 12785 / NRRL 3585 / VKM Ac-602</strain>
    </source>
</reference>
<dbReference type="PANTHER" id="PTHR22847">
    <property type="entry name" value="WD40 REPEAT PROTEIN"/>
    <property type="match status" value="1"/>
</dbReference>
<feature type="compositionally biased region" description="Pro residues" evidence="4">
    <location>
        <begin position="7"/>
        <end position="19"/>
    </location>
</feature>
<feature type="repeat" description="WD" evidence="3">
    <location>
        <begin position="721"/>
        <end position="735"/>
    </location>
</feature>
<name>E2PXP9_STRCL</name>
<dbReference type="PRINTS" id="PR00320">
    <property type="entry name" value="GPROTEINBRPT"/>
</dbReference>
<evidence type="ECO:0000256" key="2">
    <source>
        <dbReference type="ARBA" id="ARBA00022737"/>
    </source>
</evidence>
<dbReference type="OrthoDB" id="218695at2"/>
<dbReference type="EMBL" id="CM000913">
    <property type="protein sequence ID" value="EFG08139.1"/>
    <property type="molecule type" value="Genomic_DNA"/>
</dbReference>
<dbReference type="GeneID" id="93730401"/>
<accession>E2PXP9</accession>
<dbReference type="PANTHER" id="PTHR22847:SF637">
    <property type="entry name" value="WD REPEAT DOMAIN 5B"/>
    <property type="match status" value="1"/>
</dbReference>
<evidence type="ECO:0000256" key="1">
    <source>
        <dbReference type="ARBA" id="ARBA00022574"/>
    </source>
</evidence>
<dbReference type="RefSeq" id="WP_003961195.1">
    <property type="nucleotide sequence ID" value="NZ_CM000913.1"/>
</dbReference>
<feature type="compositionally biased region" description="Low complexity" evidence="4">
    <location>
        <begin position="138"/>
        <end position="160"/>
    </location>
</feature>
<evidence type="ECO:0000256" key="4">
    <source>
        <dbReference type="SAM" id="MobiDB-lite"/>
    </source>
</evidence>
<dbReference type="InterPro" id="IPR015943">
    <property type="entry name" value="WD40/YVTN_repeat-like_dom_sf"/>
</dbReference>
<dbReference type="Proteomes" id="UP000002357">
    <property type="component" value="Chromosome"/>
</dbReference>
<organism evidence="5 6">
    <name type="scientific">Streptomyces clavuligerus</name>
    <dbReference type="NCBI Taxonomy" id="1901"/>
    <lineage>
        <taxon>Bacteria</taxon>
        <taxon>Bacillati</taxon>
        <taxon>Actinomycetota</taxon>
        <taxon>Actinomycetes</taxon>
        <taxon>Kitasatosporales</taxon>
        <taxon>Streptomycetaceae</taxon>
        <taxon>Streptomyces</taxon>
    </lineage>
</organism>
<dbReference type="InterPro" id="IPR036322">
    <property type="entry name" value="WD40_repeat_dom_sf"/>
</dbReference>
<dbReference type="SUPFAM" id="SSF50978">
    <property type="entry name" value="WD40 repeat-like"/>
    <property type="match status" value="1"/>
</dbReference>
<feature type="repeat" description="WD" evidence="3">
    <location>
        <begin position="669"/>
        <end position="685"/>
    </location>
</feature>
<keyword evidence="1 3" id="KW-0853">WD repeat</keyword>
<feature type="repeat" description="WD" evidence="3">
    <location>
        <begin position="619"/>
        <end position="642"/>
    </location>
</feature>
<evidence type="ECO:0000256" key="3">
    <source>
        <dbReference type="PROSITE-ProRule" id="PRU00221"/>
    </source>
</evidence>
<keyword evidence="6" id="KW-1185">Reference proteome</keyword>
<proteinExistence type="predicted"/>
<feature type="region of interest" description="Disordered" evidence="4">
    <location>
        <begin position="1"/>
        <end position="34"/>
    </location>
</feature>
<dbReference type="AlphaFoldDB" id="E2PXP9"/>
<dbReference type="InterPro" id="IPR020472">
    <property type="entry name" value="WD40_PAC1"/>
</dbReference>
<evidence type="ECO:0000313" key="6">
    <source>
        <dbReference type="Proteomes" id="UP000002357"/>
    </source>
</evidence>
<dbReference type="KEGG" id="sclf:BB341_13260"/>
<dbReference type="Pfam" id="PF00400">
    <property type="entry name" value="WD40"/>
    <property type="match status" value="5"/>
</dbReference>
<dbReference type="InterPro" id="IPR011047">
    <property type="entry name" value="Quinoprotein_ADH-like_sf"/>
</dbReference>
<feature type="region of interest" description="Disordered" evidence="4">
    <location>
        <begin position="135"/>
        <end position="160"/>
    </location>
</feature>
<dbReference type="SUPFAM" id="SSF50998">
    <property type="entry name" value="Quinoprotein alcohol dehydrogenase-like"/>
    <property type="match status" value="1"/>
</dbReference>
<evidence type="ECO:0000313" key="5">
    <source>
        <dbReference type="EMBL" id="EFG08139.1"/>
    </source>
</evidence>
<dbReference type="InterPro" id="IPR001680">
    <property type="entry name" value="WD40_rpt"/>
</dbReference>
<feature type="repeat" description="WD" evidence="3">
    <location>
        <begin position="238"/>
        <end position="263"/>
    </location>
</feature>
<dbReference type="SMART" id="SM00320">
    <property type="entry name" value="WD40"/>
    <property type="match status" value="10"/>
</dbReference>
<dbReference type="InterPro" id="IPR019775">
    <property type="entry name" value="WD40_repeat_CS"/>
</dbReference>
<keyword evidence="2" id="KW-0677">Repeat</keyword>
<dbReference type="eggNOG" id="COG2319">
    <property type="taxonomic scope" value="Bacteria"/>
</dbReference>
<dbReference type="eggNOG" id="COG3292">
    <property type="taxonomic scope" value="Bacteria"/>
</dbReference>
<dbReference type="PROSITE" id="PS00678">
    <property type="entry name" value="WD_REPEATS_1"/>
    <property type="match status" value="1"/>
</dbReference>
<dbReference type="Gene3D" id="2.130.10.10">
    <property type="entry name" value="YVTN repeat-like/Quinoprotein amine dehydrogenase"/>
    <property type="match status" value="4"/>
</dbReference>
<protein>
    <submittedName>
        <fullName evidence="5">Putative beta transducin-like protein</fullName>
    </submittedName>
</protein>
<gene>
    <name evidence="5" type="ORF">SCLAV_3068</name>
</gene>